<organism evidence="2 3">
    <name type="scientific">Macrosiphum euphorbiae</name>
    <name type="common">potato aphid</name>
    <dbReference type="NCBI Taxonomy" id="13131"/>
    <lineage>
        <taxon>Eukaryota</taxon>
        <taxon>Metazoa</taxon>
        <taxon>Ecdysozoa</taxon>
        <taxon>Arthropoda</taxon>
        <taxon>Hexapoda</taxon>
        <taxon>Insecta</taxon>
        <taxon>Pterygota</taxon>
        <taxon>Neoptera</taxon>
        <taxon>Paraneoptera</taxon>
        <taxon>Hemiptera</taxon>
        <taxon>Sternorrhyncha</taxon>
        <taxon>Aphidomorpha</taxon>
        <taxon>Aphidoidea</taxon>
        <taxon>Aphididae</taxon>
        <taxon>Macrosiphini</taxon>
        <taxon>Macrosiphum</taxon>
    </lineage>
</organism>
<evidence type="ECO:0000313" key="3">
    <source>
        <dbReference type="Proteomes" id="UP001160148"/>
    </source>
</evidence>
<feature type="region of interest" description="Disordered" evidence="1">
    <location>
        <begin position="150"/>
        <end position="179"/>
    </location>
</feature>
<protein>
    <submittedName>
        <fullName evidence="2">Uncharacterized protein</fullName>
    </submittedName>
</protein>
<accession>A0AAV0WKT6</accession>
<proteinExistence type="predicted"/>
<dbReference type="AlphaFoldDB" id="A0AAV0WKT6"/>
<gene>
    <name evidence="2" type="ORF">MEUPH1_LOCUS12219</name>
</gene>
<keyword evidence="3" id="KW-1185">Reference proteome</keyword>
<reference evidence="2 3" key="1">
    <citation type="submission" date="2023-01" db="EMBL/GenBank/DDBJ databases">
        <authorList>
            <person name="Whitehead M."/>
        </authorList>
    </citation>
    <scope>NUCLEOTIDE SEQUENCE [LARGE SCALE GENOMIC DNA]</scope>
</reference>
<evidence type="ECO:0000256" key="1">
    <source>
        <dbReference type="SAM" id="MobiDB-lite"/>
    </source>
</evidence>
<feature type="region of interest" description="Disordered" evidence="1">
    <location>
        <begin position="106"/>
        <end position="135"/>
    </location>
</feature>
<comment type="caution">
    <text evidence="2">The sequence shown here is derived from an EMBL/GenBank/DDBJ whole genome shotgun (WGS) entry which is preliminary data.</text>
</comment>
<name>A0AAV0WKT6_9HEMI</name>
<feature type="compositionally biased region" description="Basic and acidic residues" evidence="1">
    <location>
        <begin position="110"/>
        <end position="120"/>
    </location>
</feature>
<dbReference type="EMBL" id="CARXXK010000002">
    <property type="protein sequence ID" value="CAI6356489.1"/>
    <property type="molecule type" value="Genomic_DNA"/>
</dbReference>
<feature type="compositionally biased region" description="Acidic residues" evidence="1">
    <location>
        <begin position="160"/>
        <end position="171"/>
    </location>
</feature>
<dbReference type="Proteomes" id="UP001160148">
    <property type="component" value="Unassembled WGS sequence"/>
</dbReference>
<sequence>MEMRIQIPLGKLQAVRLISKRELTNIDRYLDTNQKKRVAKFFRDEAAKRTKYLAKPNWTLPETLQMVNKDGYRAPSPEILSDDWEPTWTMPECQLAAEKVYVLDTSPETTPDHTEKKETSEGEEEKGTPSSMSTVVTDDDEIEPVHADILDIAASPLPESDSETEQSDPEEESSKTEMMNSTIKTLWDKQQGSYHSLKEGLFTAKKFIKGFEEVSKTQMKKQIYREKLKQIKALKRQHQQ</sequence>
<evidence type="ECO:0000313" key="2">
    <source>
        <dbReference type="EMBL" id="CAI6356489.1"/>
    </source>
</evidence>